<organism evidence="1 2">
    <name type="scientific">Lactuca sativa</name>
    <name type="common">Garden lettuce</name>
    <dbReference type="NCBI Taxonomy" id="4236"/>
    <lineage>
        <taxon>Eukaryota</taxon>
        <taxon>Viridiplantae</taxon>
        <taxon>Streptophyta</taxon>
        <taxon>Embryophyta</taxon>
        <taxon>Tracheophyta</taxon>
        <taxon>Spermatophyta</taxon>
        <taxon>Magnoliopsida</taxon>
        <taxon>eudicotyledons</taxon>
        <taxon>Gunneridae</taxon>
        <taxon>Pentapetalae</taxon>
        <taxon>asterids</taxon>
        <taxon>campanulids</taxon>
        <taxon>Asterales</taxon>
        <taxon>Asteraceae</taxon>
        <taxon>Cichorioideae</taxon>
        <taxon>Cichorieae</taxon>
        <taxon>Lactucinae</taxon>
        <taxon>Lactuca</taxon>
    </lineage>
</organism>
<evidence type="ECO:0000313" key="2">
    <source>
        <dbReference type="Proteomes" id="UP000235145"/>
    </source>
</evidence>
<proteinExistence type="predicted"/>
<reference evidence="1 2" key="1">
    <citation type="journal article" date="2017" name="Nat. Commun.">
        <title>Genome assembly with in vitro proximity ligation data and whole-genome triplication in lettuce.</title>
        <authorList>
            <person name="Reyes-Chin-Wo S."/>
            <person name="Wang Z."/>
            <person name="Yang X."/>
            <person name="Kozik A."/>
            <person name="Arikit S."/>
            <person name="Song C."/>
            <person name="Xia L."/>
            <person name="Froenicke L."/>
            <person name="Lavelle D.O."/>
            <person name="Truco M.J."/>
            <person name="Xia R."/>
            <person name="Zhu S."/>
            <person name="Xu C."/>
            <person name="Xu H."/>
            <person name="Xu X."/>
            <person name="Cox K."/>
            <person name="Korf I."/>
            <person name="Meyers B.C."/>
            <person name="Michelmore R.W."/>
        </authorList>
    </citation>
    <scope>NUCLEOTIDE SEQUENCE [LARGE SCALE GENOMIC DNA]</scope>
    <source>
        <strain evidence="2">cv. Salinas</strain>
        <tissue evidence="1">Seedlings</tissue>
    </source>
</reference>
<name>A0A9R1XH80_LACSA</name>
<gene>
    <name evidence="1" type="ORF">LSAT_V11C400224270</name>
</gene>
<accession>A0A9R1XH80</accession>
<dbReference type="Proteomes" id="UP000235145">
    <property type="component" value="Unassembled WGS sequence"/>
</dbReference>
<dbReference type="EMBL" id="NBSK02000004">
    <property type="protein sequence ID" value="KAJ0214525.1"/>
    <property type="molecule type" value="Genomic_DNA"/>
</dbReference>
<evidence type="ECO:0000313" key="1">
    <source>
        <dbReference type="EMBL" id="KAJ0214525.1"/>
    </source>
</evidence>
<sequence length="124" mass="14180">MVVEAGLPLLFRDEAVNTSCYTQTNTEGKKTGHLLFLCVWMCLLYVESNNTSARSVKIKLMKECFYVIPAYPRISGYSIFKGKLLRKKHMSSSMKTCSLMIDLITPYQFFMSLLTVLQTLFIAK</sequence>
<protein>
    <submittedName>
        <fullName evidence="1">Uncharacterized protein</fullName>
    </submittedName>
</protein>
<keyword evidence="2" id="KW-1185">Reference proteome</keyword>
<dbReference type="AlphaFoldDB" id="A0A9R1XH80"/>
<comment type="caution">
    <text evidence="1">The sequence shown here is derived from an EMBL/GenBank/DDBJ whole genome shotgun (WGS) entry which is preliminary data.</text>
</comment>